<dbReference type="EMBL" id="CM043018">
    <property type="protein sequence ID" value="KAI4462784.1"/>
    <property type="molecule type" value="Genomic_DNA"/>
</dbReference>
<dbReference type="Proteomes" id="UP001056778">
    <property type="component" value="Chromosome 4"/>
</dbReference>
<evidence type="ECO:0000313" key="2">
    <source>
        <dbReference type="Proteomes" id="UP001056778"/>
    </source>
</evidence>
<accession>A0ACB9T7T5</accession>
<gene>
    <name evidence="1" type="ORF">MML48_4g00011096</name>
</gene>
<protein>
    <submittedName>
        <fullName evidence="1">Dynein heavy chain 1 axonemal-like protein</fullName>
    </submittedName>
</protein>
<keyword evidence="2" id="KW-1185">Reference proteome</keyword>
<name>A0ACB9T7T5_HOLOL</name>
<proteinExistence type="predicted"/>
<evidence type="ECO:0000313" key="1">
    <source>
        <dbReference type="EMBL" id="KAI4462784.1"/>
    </source>
</evidence>
<comment type="caution">
    <text evidence="1">The sequence shown here is derived from an EMBL/GenBank/DDBJ whole genome shotgun (WGS) entry which is preliminary data.</text>
</comment>
<organism evidence="1 2">
    <name type="scientific">Holotrichia oblita</name>
    <name type="common">Chafer beetle</name>
    <dbReference type="NCBI Taxonomy" id="644536"/>
    <lineage>
        <taxon>Eukaryota</taxon>
        <taxon>Metazoa</taxon>
        <taxon>Ecdysozoa</taxon>
        <taxon>Arthropoda</taxon>
        <taxon>Hexapoda</taxon>
        <taxon>Insecta</taxon>
        <taxon>Pterygota</taxon>
        <taxon>Neoptera</taxon>
        <taxon>Endopterygota</taxon>
        <taxon>Coleoptera</taxon>
        <taxon>Polyphaga</taxon>
        <taxon>Scarabaeiformia</taxon>
        <taxon>Scarabaeidae</taxon>
        <taxon>Melolonthinae</taxon>
        <taxon>Holotrichia</taxon>
    </lineage>
</organism>
<sequence length="1589" mass="184990">MDREQEEYKVNRRGYYSEAITDLECNIKSKIQNGTFKRTKLLWQVKTEHHAPIIKELGATEKKNFLAPAERWMCYEEEKSICFPVDTFEPKVQMQYVVPPFTLPRNVAIERRRRQYQQRTIKECLDEVYIKPKHIVPTDVLMEAFVGDKFGLFPKINYLPLELFDDEEYDNRTPQGWIEHGVIDGISHPIPGEAFIPISEKTIVPTNPIEPLNYLYEFYLDCMTLTGTYDIDDASWNRIIRLATRDKRVKEVEYLADLEAQVRLNHKRALGEMEYRDRARKQPYVYSFLKIPPRETWKVPLRGRVDTGMEDFQSSLKYFKWMSIYVVPQTHRAILFVVRECQKVAQMSLFTTSYGKNVTLSEFHEIQTQTTNNYALRLLVQNSATIYTQLVEAPCQCCLECEDDFKWSYDLITTPFRSAVPTIFALQLLMNDDGAYYSTDPDLFPKGLLFLYDNGLALTHTIKQVHPLLLTNLKFPGDLCLSSVGLLEDFVNKLRNTIQLGYKKAIIPLKAYAKEYDIHLDLFKMDVNSYVEYFKDNQNSAGEIKEEVSFQYKMKWNLEMTLPASVIIGPFLIYTSNLREFLVNKRQEICTKLLNQFAKRMKTVIEDEYEILDYFWYSLPDEDFENKWEVIGWPHKITLQIDATNEYLNEESDKFQKIQFNDEINLTEKIEQMTVQVTKMSAYTDFNTTHENAIEMKRLWKHMKDAQEQGQLLNQRQKLFNMPIVPFDNLNKLIKEFEPYKNLWITASDWLRWHEIWMDNPMMNVDSEVMERNVTEMYKTIVKSVRIFADIPGVQKVALKIRDEMDDFKPHIPLIQSLRSPGMRPRHWEQFKEETGIEIHWTPALTFKECLALGVEPHTDLVVKISDSASKEYSIEHILDKMVSEWENNFLELTPYKKTGTYIMKISEEIQQLLDDHLVLTQQISFSPFKAAFEQRIDDWEQDLKVIADVFEEWIDVQRQWMYLEPIFASEDIKTQLPNESKKYSSVERSWKRIMRNAYESPKIVDYCPDKKLLESLKDANHMLDLVQKGLADYLEMKRSIFPRLFFLSDDELLEILSQARNPLAVQPHLRKCFENIAKLEFEDDLRITHMYSAENECVALRPTLYPKGNVECWLLVVEESMKNTSMLLVIEILFQTNNPFVLYAKIVRTTFGDSLEDLAIKQRQEWVLLWPGQIVIAGSQTFWTAGVENGIITDTLHEFFLVMLQNLDALRSLVKGVLTFVQREVLSALIVIEVHSRDVTQTLLDNDISNVNDFDWISQLRYYWIHEELKVRAVNAEFPYGYEYLGNSGRLVITPLTDRCYLTLTGALHLKFGGAPAGPAGTGKTETTKDLAKAFARQCVVFNCSDQLDFMAMGKFFKGLASSGAWACFDEFNRIDIEVLSVVAQQIMTIQKAQQARLDRFFFEGVEIVLKESCAVFITMNPGYAGRTELPDNLKALFRPVAMMVPNYTLIAEISLFSFGFGSAKQLANKITTTFKLSSEQLSSQDHYDFGMRAVKTVIAVAGNLKREKPDMNESQIILRSLRDVNVPKFLKDDLKLFNGIVSDLFPRMIEEVVDYGALEESIRTCIIKKGLEDVNVAMYLEHLKENT</sequence>
<reference evidence="1" key="1">
    <citation type="submission" date="2022-04" db="EMBL/GenBank/DDBJ databases">
        <title>Chromosome-scale genome assembly of Holotrichia oblita Faldermann.</title>
        <authorList>
            <person name="Rongchong L."/>
        </authorList>
    </citation>
    <scope>NUCLEOTIDE SEQUENCE</scope>
    <source>
        <strain evidence="1">81SQS9</strain>
    </source>
</reference>